<feature type="transmembrane region" description="Helical" evidence="1">
    <location>
        <begin position="176"/>
        <end position="195"/>
    </location>
</feature>
<keyword evidence="1" id="KW-1133">Transmembrane helix</keyword>
<evidence type="ECO:0000313" key="3">
    <source>
        <dbReference type="Proteomes" id="UP000317209"/>
    </source>
</evidence>
<name>A0A543BBZ7_9MICO</name>
<proteinExistence type="predicted"/>
<evidence type="ECO:0000256" key="1">
    <source>
        <dbReference type="SAM" id="Phobius"/>
    </source>
</evidence>
<dbReference type="EMBL" id="VFOX01000002">
    <property type="protein sequence ID" value="TQL82380.1"/>
    <property type="molecule type" value="Genomic_DNA"/>
</dbReference>
<sequence length="291" mass="30611">MKPVTRLSGDDSAVREVGAAAVKALGADPQAASALFSRLWKLHLRRARFVTSATAQPVSSSAAPPERESGALYRTVWGVLLGIGLVAALVQAVMLGPADRRNSFMDPSTALAVALVAGVIAIPALLIVLVLRVPDHKSARTGETLAVLVGLICGGILVFRLVVGGSDDRGFDPQDLVAWLPMTAVSVLLIIGIAVRSDLVRRRSVGPAPAGSAGAQTDSVREMRREAEWAASSTRQDATAKTDWLARLDQLGERGVDADSVAQARTMTPAAWLTWLAYDGEIDIAGVIPRP</sequence>
<organism evidence="2 3">
    <name type="scientific">Microbacterium saperdae</name>
    <dbReference type="NCBI Taxonomy" id="69368"/>
    <lineage>
        <taxon>Bacteria</taxon>
        <taxon>Bacillati</taxon>
        <taxon>Actinomycetota</taxon>
        <taxon>Actinomycetes</taxon>
        <taxon>Micrococcales</taxon>
        <taxon>Microbacteriaceae</taxon>
        <taxon>Microbacterium</taxon>
    </lineage>
</organism>
<feature type="transmembrane region" description="Helical" evidence="1">
    <location>
        <begin position="110"/>
        <end position="133"/>
    </location>
</feature>
<keyword evidence="1" id="KW-0472">Membrane</keyword>
<keyword evidence="1" id="KW-0812">Transmembrane</keyword>
<comment type="caution">
    <text evidence="2">The sequence shown here is derived from an EMBL/GenBank/DDBJ whole genome shotgun (WGS) entry which is preliminary data.</text>
</comment>
<gene>
    <name evidence="2" type="ORF">FB560_3864</name>
</gene>
<feature type="transmembrane region" description="Helical" evidence="1">
    <location>
        <begin position="145"/>
        <end position="164"/>
    </location>
</feature>
<accession>A0A543BBZ7</accession>
<reference evidence="2 3" key="1">
    <citation type="submission" date="2019-06" db="EMBL/GenBank/DDBJ databases">
        <title>Sequencing the genomes of 1000 actinobacteria strains.</title>
        <authorList>
            <person name="Klenk H.-P."/>
        </authorList>
    </citation>
    <scope>NUCLEOTIDE SEQUENCE [LARGE SCALE GENOMIC DNA]</scope>
    <source>
        <strain evidence="2 3">DSM 20169</strain>
    </source>
</reference>
<feature type="transmembrane region" description="Helical" evidence="1">
    <location>
        <begin position="76"/>
        <end position="98"/>
    </location>
</feature>
<evidence type="ECO:0000313" key="2">
    <source>
        <dbReference type="EMBL" id="TQL82380.1"/>
    </source>
</evidence>
<keyword evidence="3" id="KW-1185">Reference proteome</keyword>
<protein>
    <submittedName>
        <fullName evidence="2">Uncharacterized protein</fullName>
    </submittedName>
</protein>
<dbReference type="Proteomes" id="UP000317209">
    <property type="component" value="Unassembled WGS sequence"/>
</dbReference>
<dbReference type="AlphaFoldDB" id="A0A543BBZ7"/>